<dbReference type="InterPro" id="IPR014284">
    <property type="entry name" value="RNA_pol_sigma-70_dom"/>
</dbReference>
<dbReference type="EMBL" id="MHLA01000005">
    <property type="protein sequence ID" value="OGZ00248.1"/>
    <property type="molecule type" value="Genomic_DNA"/>
</dbReference>
<dbReference type="SUPFAM" id="SSF88659">
    <property type="entry name" value="Sigma3 and sigma4 domains of RNA polymerase sigma factors"/>
    <property type="match status" value="1"/>
</dbReference>
<dbReference type="NCBIfam" id="TIGR02937">
    <property type="entry name" value="sigma70-ECF"/>
    <property type="match status" value="1"/>
</dbReference>
<dbReference type="Pfam" id="PF04542">
    <property type="entry name" value="Sigma70_r2"/>
    <property type="match status" value="1"/>
</dbReference>
<gene>
    <name evidence="8" type="ORF">A2945_04440</name>
</gene>
<dbReference type="GO" id="GO:0006352">
    <property type="term" value="P:DNA-templated transcription initiation"/>
    <property type="evidence" value="ECO:0007669"/>
    <property type="project" value="InterPro"/>
</dbReference>
<evidence type="ECO:0000256" key="4">
    <source>
        <dbReference type="ARBA" id="ARBA00023125"/>
    </source>
</evidence>
<dbReference type="InterPro" id="IPR036388">
    <property type="entry name" value="WH-like_DNA-bd_sf"/>
</dbReference>
<evidence type="ECO:0000259" key="7">
    <source>
        <dbReference type="Pfam" id="PF08281"/>
    </source>
</evidence>
<evidence type="ECO:0000256" key="1">
    <source>
        <dbReference type="ARBA" id="ARBA00010641"/>
    </source>
</evidence>
<evidence type="ECO:0000313" key="8">
    <source>
        <dbReference type="EMBL" id="OGZ00248.1"/>
    </source>
</evidence>
<comment type="caution">
    <text evidence="8">The sequence shown here is derived from an EMBL/GenBank/DDBJ whole genome shotgun (WGS) entry which is preliminary data.</text>
</comment>
<dbReference type="InterPro" id="IPR013324">
    <property type="entry name" value="RNA_pol_sigma_r3/r4-like"/>
</dbReference>
<evidence type="ECO:0000256" key="5">
    <source>
        <dbReference type="ARBA" id="ARBA00023163"/>
    </source>
</evidence>
<keyword evidence="5" id="KW-0804">Transcription</keyword>
<dbReference type="PANTHER" id="PTHR43133">
    <property type="entry name" value="RNA POLYMERASE ECF-TYPE SIGMA FACTO"/>
    <property type="match status" value="1"/>
</dbReference>
<dbReference type="Pfam" id="PF08281">
    <property type="entry name" value="Sigma70_r4_2"/>
    <property type="match status" value="1"/>
</dbReference>
<evidence type="ECO:0000256" key="2">
    <source>
        <dbReference type="ARBA" id="ARBA00023015"/>
    </source>
</evidence>
<comment type="similarity">
    <text evidence="1">Belongs to the sigma-70 factor family. ECF subfamily.</text>
</comment>
<organism evidence="8 9">
    <name type="scientific">Candidatus Liptonbacteria bacterium RIFCSPLOWO2_01_FULL_52_25</name>
    <dbReference type="NCBI Taxonomy" id="1798650"/>
    <lineage>
        <taxon>Bacteria</taxon>
        <taxon>Candidatus Liptoniibacteriota</taxon>
    </lineage>
</organism>
<evidence type="ECO:0000256" key="3">
    <source>
        <dbReference type="ARBA" id="ARBA00023082"/>
    </source>
</evidence>
<feature type="domain" description="RNA polymerase sigma-70 region 2" evidence="6">
    <location>
        <begin position="22"/>
        <end position="89"/>
    </location>
</feature>
<evidence type="ECO:0000313" key="9">
    <source>
        <dbReference type="Proteomes" id="UP000178880"/>
    </source>
</evidence>
<dbReference type="SUPFAM" id="SSF88946">
    <property type="entry name" value="Sigma2 domain of RNA polymerase sigma factors"/>
    <property type="match status" value="1"/>
</dbReference>
<dbReference type="InterPro" id="IPR039425">
    <property type="entry name" value="RNA_pol_sigma-70-like"/>
</dbReference>
<keyword evidence="3" id="KW-0731">Sigma factor</keyword>
<dbReference type="GO" id="GO:0016987">
    <property type="term" value="F:sigma factor activity"/>
    <property type="evidence" value="ECO:0007669"/>
    <property type="project" value="UniProtKB-KW"/>
</dbReference>
<keyword evidence="4" id="KW-0238">DNA-binding</keyword>
<proteinExistence type="inferred from homology"/>
<accession>A0A1G2CIJ3</accession>
<dbReference type="Proteomes" id="UP000178880">
    <property type="component" value="Unassembled WGS sequence"/>
</dbReference>
<name>A0A1G2CIJ3_9BACT</name>
<sequence length="180" mass="21114">MERLHALAVRMKKGDRRAAGALYDELAPKVHGFVFARTGRREVAEDISQDVFLKLVEKIEMFDERKATFVVWFWRLTRNMLVDYFREKKEVQFSSFEGEDLDRLASYVAHGNVDAKLAHEKLQKFLKTLGEEEQHMFELRYIAELSYGEMAELLGKSEGALRVATMRVKEKIKKEFIYEV</sequence>
<protein>
    <recommendedName>
        <fullName evidence="10">RNA polymerase sigma-70 region 2 domain-containing protein</fullName>
    </recommendedName>
</protein>
<dbReference type="Gene3D" id="1.10.1740.10">
    <property type="match status" value="1"/>
</dbReference>
<dbReference type="AlphaFoldDB" id="A0A1G2CIJ3"/>
<feature type="domain" description="RNA polymerase sigma factor 70 region 4 type 2" evidence="7">
    <location>
        <begin position="120"/>
        <end position="172"/>
    </location>
</feature>
<dbReference type="InterPro" id="IPR013249">
    <property type="entry name" value="RNA_pol_sigma70_r4_t2"/>
</dbReference>
<dbReference type="InterPro" id="IPR007627">
    <property type="entry name" value="RNA_pol_sigma70_r2"/>
</dbReference>
<keyword evidence="2" id="KW-0805">Transcription regulation</keyword>
<dbReference type="STRING" id="1798650.A2945_04440"/>
<evidence type="ECO:0008006" key="10">
    <source>
        <dbReference type="Google" id="ProtNLM"/>
    </source>
</evidence>
<dbReference type="Gene3D" id="1.10.10.10">
    <property type="entry name" value="Winged helix-like DNA-binding domain superfamily/Winged helix DNA-binding domain"/>
    <property type="match status" value="1"/>
</dbReference>
<dbReference type="InterPro" id="IPR013325">
    <property type="entry name" value="RNA_pol_sigma_r2"/>
</dbReference>
<dbReference type="GO" id="GO:0003677">
    <property type="term" value="F:DNA binding"/>
    <property type="evidence" value="ECO:0007669"/>
    <property type="project" value="UniProtKB-KW"/>
</dbReference>
<reference evidence="8 9" key="1">
    <citation type="journal article" date="2016" name="Nat. Commun.">
        <title>Thousands of microbial genomes shed light on interconnected biogeochemical processes in an aquifer system.</title>
        <authorList>
            <person name="Anantharaman K."/>
            <person name="Brown C.T."/>
            <person name="Hug L.A."/>
            <person name="Sharon I."/>
            <person name="Castelle C.J."/>
            <person name="Probst A.J."/>
            <person name="Thomas B.C."/>
            <person name="Singh A."/>
            <person name="Wilkins M.J."/>
            <person name="Karaoz U."/>
            <person name="Brodie E.L."/>
            <person name="Williams K.H."/>
            <person name="Hubbard S.S."/>
            <person name="Banfield J.F."/>
        </authorList>
    </citation>
    <scope>NUCLEOTIDE SEQUENCE [LARGE SCALE GENOMIC DNA]</scope>
</reference>
<dbReference type="PANTHER" id="PTHR43133:SF8">
    <property type="entry name" value="RNA POLYMERASE SIGMA FACTOR HI_1459-RELATED"/>
    <property type="match status" value="1"/>
</dbReference>
<evidence type="ECO:0000259" key="6">
    <source>
        <dbReference type="Pfam" id="PF04542"/>
    </source>
</evidence>